<evidence type="ECO:0000313" key="8">
    <source>
        <dbReference type="WBParaSite" id="GPLIN_000987000"/>
    </source>
</evidence>
<name>A0A183CAH0_GLOPA</name>
<evidence type="ECO:0000256" key="1">
    <source>
        <dbReference type="ARBA" id="ARBA00007447"/>
    </source>
</evidence>
<keyword evidence="3" id="KW-0645">Protease</keyword>
<evidence type="ECO:0000259" key="6">
    <source>
        <dbReference type="PROSITE" id="PS51767"/>
    </source>
</evidence>
<evidence type="ECO:0000256" key="2">
    <source>
        <dbReference type="PIRSR" id="PIRSR601461-2"/>
    </source>
</evidence>
<feature type="compositionally biased region" description="Basic and acidic residues" evidence="4">
    <location>
        <begin position="368"/>
        <end position="378"/>
    </location>
</feature>
<dbReference type="GO" id="GO:0006508">
    <property type="term" value="P:proteolysis"/>
    <property type="evidence" value="ECO:0007669"/>
    <property type="project" value="UniProtKB-KW"/>
</dbReference>
<evidence type="ECO:0000256" key="3">
    <source>
        <dbReference type="RuleBase" id="RU000454"/>
    </source>
</evidence>
<dbReference type="PRINTS" id="PR00792">
    <property type="entry name" value="PEPSIN"/>
</dbReference>
<dbReference type="PANTHER" id="PTHR47966">
    <property type="entry name" value="BETA-SITE APP-CLEAVING ENZYME, ISOFORM A-RELATED"/>
    <property type="match status" value="1"/>
</dbReference>
<keyword evidence="7" id="KW-1185">Reference proteome</keyword>
<protein>
    <submittedName>
        <fullName evidence="8">Peptidase A1 domain-containing protein</fullName>
    </submittedName>
</protein>
<dbReference type="GO" id="GO:0004190">
    <property type="term" value="F:aspartic-type endopeptidase activity"/>
    <property type="evidence" value="ECO:0007669"/>
    <property type="project" value="UniProtKB-KW"/>
</dbReference>
<dbReference type="PROSITE" id="PS00141">
    <property type="entry name" value="ASP_PROTEASE"/>
    <property type="match status" value="2"/>
</dbReference>
<feature type="domain" description="Peptidase A1" evidence="6">
    <location>
        <begin position="37"/>
        <end position="360"/>
    </location>
</feature>
<sequence length="414" mass="45999">MARKFATALALFSLVALFSTDAASRHHHQHGQQVVDGMTSVTLRRMDTLRTRLAAVGSLEQYLKHLHEALRQRLERLFSSSKLSRDSVAFDIDARVGIDAVLHNYMDAQYYGDISIGSPPQNFTVIFDTGSSNLWVPSKKCSFFNLACRYHSKYDSSKSSTYQPDGRKVSIEYGAGSMEGFVSKDKVNPSSDFGGEMTIGGTDQRRFVAPITYIPITSQTFWQFKMDSITDDKQRTIVCQNGCQAIADTGTSLISGPQKDVDRIHEYIGATALSQGEYTVPCNRIPTLPDISFNIGGKAYTLKGKDYVWKVTSRGRTTCLSGFMGVELPGNADELWILGDVFIGRYYTVFDVGQNRIGFAQANDENRVPIEPEVRDCDNNGSDPSANGTEDDEDSADQQSVDGEQFMDNDWDKF</sequence>
<dbReference type="Proteomes" id="UP000050741">
    <property type="component" value="Unassembled WGS sequence"/>
</dbReference>
<feature type="signal peptide" evidence="5">
    <location>
        <begin position="1"/>
        <end position="22"/>
    </location>
</feature>
<dbReference type="InterPro" id="IPR021109">
    <property type="entry name" value="Peptidase_aspartic_dom_sf"/>
</dbReference>
<feature type="region of interest" description="Disordered" evidence="4">
    <location>
        <begin position="368"/>
        <end position="414"/>
    </location>
</feature>
<keyword evidence="3" id="KW-0064">Aspartyl protease</keyword>
<dbReference type="PROSITE" id="PS51767">
    <property type="entry name" value="PEPTIDASE_A1"/>
    <property type="match status" value="1"/>
</dbReference>
<evidence type="ECO:0000313" key="7">
    <source>
        <dbReference type="Proteomes" id="UP000050741"/>
    </source>
</evidence>
<feature type="disulfide bond" evidence="2">
    <location>
        <begin position="282"/>
        <end position="319"/>
    </location>
</feature>
<dbReference type="InterPro" id="IPR001969">
    <property type="entry name" value="Aspartic_peptidase_AS"/>
</dbReference>
<dbReference type="Gene3D" id="2.40.70.10">
    <property type="entry name" value="Acid Proteases"/>
    <property type="match status" value="2"/>
</dbReference>
<dbReference type="AlphaFoldDB" id="A0A183CAH0"/>
<reference evidence="7" key="1">
    <citation type="submission" date="2014-05" db="EMBL/GenBank/DDBJ databases">
        <title>The genome and life-stage specific transcriptomes of Globodera pallida elucidate key aspects of plant parasitism by a cyst nematode.</title>
        <authorList>
            <person name="Cotton J.A."/>
            <person name="Lilley C.J."/>
            <person name="Jones L.M."/>
            <person name="Kikuchi T."/>
            <person name="Reid A.J."/>
            <person name="Thorpe P."/>
            <person name="Tsai I.J."/>
            <person name="Beasley H."/>
            <person name="Blok V."/>
            <person name="Cock P.J.A."/>
            <person name="Van den Akker S.E."/>
            <person name="Holroyd N."/>
            <person name="Hunt M."/>
            <person name="Mantelin S."/>
            <person name="Naghra H."/>
            <person name="Pain A."/>
            <person name="Palomares-Rius J.E."/>
            <person name="Zarowiecki M."/>
            <person name="Berriman M."/>
            <person name="Jones J.T."/>
            <person name="Urwin P.E."/>
        </authorList>
    </citation>
    <scope>NUCLEOTIDE SEQUENCE [LARGE SCALE GENOMIC DNA]</scope>
    <source>
        <strain evidence="7">Lindley</strain>
    </source>
</reference>
<dbReference type="SUPFAM" id="SSF50630">
    <property type="entry name" value="Acid proteases"/>
    <property type="match status" value="1"/>
</dbReference>
<comment type="similarity">
    <text evidence="1 3">Belongs to the peptidase A1 family.</text>
</comment>
<reference evidence="8" key="2">
    <citation type="submission" date="2016-06" db="UniProtKB">
        <authorList>
            <consortium name="WormBaseParasite"/>
        </authorList>
    </citation>
    <scope>IDENTIFICATION</scope>
</reference>
<evidence type="ECO:0000256" key="5">
    <source>
        <dbReference type="SAM" id="SignalP"/>
    </source>
</evidence>
<keyword evidence="5" id="KW-0732">Signal</keyword>
<feature type="chain" id="PRO_5008147310" evidence="5">
    <location>
        <begin position="23"/>
        <end position="414"/>
    </location>
</feature>
<feature type="compositionally biased region" description="Polar residues" evidence="4">
    <location>
        <begin position="379"/>
        <end position="388"/>
    </location>
</feature>
<dbReference type="FunFam" id="2.40.70.10:FF:000044">
    <property type="entry name" value="Lysosomal aspartic protease"/>
    <property type="match status" value="1"/>
</dbReference>
<dbReference type="PANTHER" id="PTHR47966:SF51">
    <property type="entry name" value="BETA-SITE APP-CLEAVING ENZYME, ISOFORM A-RELATED"/>
    <property type="match status" value="1"/>
</dbReference>
<evidence type="ECO:0000256" key="4">
    <source>
        <dbReference type="SAM" id="MobiDB-lite"/>
    </source>
</evidence>
<feature type="disulfide bond" evidence="2">
    <location>
        <begin position="239"/>
        <end position="243"/>
    </location>
</feature>
<dbReference type="WBParaSite" id="GPLIN_000987000">
    <property type="protein sequence ID" value="GPLIN_000987000"/>
    <property type="gene ID" value="GPLIN_000987000"/>
</dbReference>
<accession>A0A183CAH0</accession>
<proteinExistence type="inferred from homology"/>
<keyword evidence="3" id="KW-0378">Hydrolase</keyword>
<dbReference type="InterPro" id="IPR001461">
    <property type="entry name" value="Aspartic_peptidase_A1"/>
</dbReference>
<keyword evidence="2" id="KW-1015">Disulfide bond</keyword>
<dbReference type="InterPro" id="IPR033121">
    <property type="entry name" value="PEPTIDASE_A1"/>
</dbReference>
<dbReference type="GO" id="GO:0005764">
    <property type="term" value="C:lysosome"/>
    <property type="evidence" value="ECO:0007669"/>
    <property type="project" value="TreeGrafter"/>
</dbReference>
<feature type="compositionally biased region" description="Acidic residues" evidence="4">
    <location>
        <begin position="405"/>
        <end position="414"/>
    </location>
</feature>
<organism evidence="7 8">
    <name type="scientific">Globodera pallida</name>
    <name type="common">Potato cyst nematode worm</name>
    <name type="synonym">Heterodera pallida</name>
    <dbReference type="NCBI Taxonomy" id="36090"/>
    <lineage>
        <taxon>Eukaryota</taxon>
        <taxon>Metazoa</taxon>
        <taxon>Ecdysozoa</taxon>
        <taxon>Nematoda</taxon>
        <taxon>Chromadorea</taxon>
        <taxon>Rhabditida</taxon>
        <taxon>Tylenchina</taxon>
        <taxon>Tylenchomorpha</taxon>
        <taxon>Tylenchoidea</taxon>
        <taxon>Heteroderidae</taxon>
        <taxon>Heteroderinae</taxon>
        <taxon>Globodera</taxon>
    </lineage>
</organism>
<dbReference type="Pfam" id="PF00026">
    <property type="entry name" value="Asp"/>
    <property type="match status" value="2"/>
</dbReference>